<gene>
    <name evidence="2" type="ORF">XAT740_LOCUS1915</name>
</gene>
<evidence type="ECO:0000256" key="1">
    <source>
        <dbReference type="SAM" id="MobiDB-lite"/>
    </source>
</evidence>
<organism evidence="2 3">
    <name type="scientific">Adineta ricciae</name>
    <name type="common">Rotifer</name>
    <dbReference type="NCBI Taxonomy" id="249248"/>
    <lineage>
        <taxon>Eukaryota</taxon>
        <taxon>Metazoa</taxon>
        <taxon>Spiralia</taxon>
        <taxon>Gnathifera</taxon>
        <taxon>Rotifera</taxon>
        <taxon>Eurotatoria</taxon>
        <taxon>Bdelloidea</taxon>
        <taxon>Adinetida</taxon>
        <taxon>Adinetidae</taxon>
        <taxon>Adineta</taxon>
    </lineage>
</organism>
<evidence type="ECO:0000313" key="2">
    <source>
        <dbReference type="EMBL" id="CAF0779970.1"/>
    </source>
</evidence>
<name>A0A813RGG2_ADIRI</name>
<proteinExistence type="predicted"/>
<dbReference type="Proteomes" id="UP000663828">
    <property type="component" value="Unassembled WGS sequence"/>
</dbReference>
<accession>A0A813RGG2</accession>
<protein>
    <submittedName>
        <fullName evidence="2">Uncharacterized protein</fullName>
    </submittedName>
</protein>
<evidence type="ECO:0000313" key="3">
    <source>
        <dbReference type="Proteomes" id="UP000663828"/>
    </source>
</evidence>
<feature type="region of interest" description="Disordered" evidence="1">
    <location>
        <begin position="1"/>
        <end position="32"/>
    </location>
</feature>
<comment type="caution">
    <text evidence="2">The sequence shown here is derived from an EMBL/GenBank/DDBJ whole genome shotgun (WGS) entry which is preliminary data.</text>
</comment>
<keyword evidence="3" id="KW-1185">Reference proteome</keyword>
<reference evidence="2" key="1">
    <citation type="submission" date="2021-02" db="EMBL/GenBank/DDBJ databases">
        <authorList>
            <person name="Nowell W R."/>
        </authorList>
    </citation>
    <scope>NUCLEOTIDE SEQUENCE</scope>
</reference>
<dbReference type="EMBL" id="CAJNOR010000062">
    <property type="protein sequence ID" value="CAF0779970.1"/>
    <property type="molecule type" value="Genomic_DNA"/>
</dbReference>
<sequence length="161" mass="16508">MEMMQGMPPRRRPPVMPRPYGHGQPVPYGGRSHNPVRVAPAAAAPPPPPAAVHTVMVSAAPGTSFPAHIATVHPATGFVTVATVAGPVAIPVTSAPAAPAIYTQAPVIPPAVPPSARPVARPGVVRQPAMGYNGPFGPNAPPIVRGGPVPPGYRRVIARRR</sequence>
<dbReference type="AlphaFoldDB" id="A0A813RGG2"/>